<keyword evidence="2" id="KW-1185">Reference proteome</keyword>
<sequence length="427" mass="48514">MSTPQQPPILDLPDELLTGILRQAAVLPYWHLAAKTGFAIYDLKICARLSTVCRRFYSNSLKFSYQSIHLGDWLGGWRKAPTIASVTHIHNIMRTNPAIAGYCQNLSINPTHASDKANKALAYFANHVVPLLTDVNTLSFDGPLSAIRSDQSWLVLRQAARYMTKLARLELKPGRGKNGLEIFPLVNGAEFGALKTVRLCYAYDEHETLQTPETKNANFEHLILKGFRAKAHHLNFLINWPSALTTFVFRSFSHSELHQRQMALPEILHMLQGQKETLKIIKICSVGARDPVEDILDTSDFTALEELTVSRWHFGESHPVFHWTDVALVAAPNLKRLTYDARRDEYIGRREKFTSDDETWIRRLVQGALASNFSLPQLEIICEPGISGAYVHPVSPWDRARRLREEFGPQGVCIEYNLCNTWNDEHD</sequence>
<evidence type="ECO:0000313" key="1">
    <source>
        <dbReference type="EMBL" id="VUC28769.1"/>
    </source>
</evidence>
<reference evidence="1 2" key="1">
    <citation type="submission" date="2019-06" db="EMBL/GenBank/DDBJ databases">
        <authorList>
            <person name="Broberg M."/>
        </authorList>
    </citation>
    <scope>NUCLEOTIDE SEQUENCE [LARGE SCALE GENOMIC DNA]</scope>
</reference>
<evidence type="ECO:0008006" key="3">
    <source>
        <dbReference type="Google" id="ProtNLM"/>
    </source>
</evidence>
<gene>
    <name evidence="1" type="ORF">CLO192961_LOCUS245159</name>
</gene>
<name>A0ABY6UC88_BIOOC</name>
<dbReference type="EMBL" id="CABFNS010000794">
    <property type="protein sequence ID" value="VUC28769.1"/>
    <property type="molecule type" value="Genomic_DNA"/>
</dbReference>
<proteinExistence type="predicted"/>
<comment type="caution">
    <text evidence="1">The sequence shown here is derived from an EMBL/GenBank/DDBJ whole genome shotgun (WGS) entry which is preliminary data.</text>
</comment>
<protein>
    <recommendedName>
        <fullName evidence="3">F-box domain-containing protein</fullName>
    </recommendedName>
</protein>
<organism evidence="1 2">
    <name type="scientific">Bionectria ochroleuca</name>
    <name type="common">Gliocladium roseum</name>
    <dbReference type="NCBI Taxonomy" id="29856"/>
    <lineage>
        <taxon>Eukaryota</taxon>
        <taxon>Fungi</taxon>
        <taxon>Dikarya</taxon>
        <taxon>Ascomycota</taxon>
        <taxon>Pezizomycotina</taxon>
        <taxon>Sordariomycetes</taxon>
        <taxon>Hypocreomycetidae</taxon>
        <taxon>Hypocreales</taxon>
        <taxon>Bionectriaceae</taxon>
        <taxon>Clonostachys</taxon>
    </lineage>
</organism>
<dbReference type="Proteomes" id="UP000766486">
    <property type="component" value="Unassembled WGS sequence"/>
</dbReference>
<evidence type="ECO:0000313" key="2">
    <source>
        <dbReference type="Proteomes" id="UP000766486"/>
    </source>
</evidence>
<accession>A0ABY6UC88</accession>